<evidence type="ECO:0000313" key="2">
    <source>
        <dbReference type="EMBL" id="KGO77301.1"/>
    </source>
</evidence>
<feature type="compositionally biased region" description="Acidic residues" evidence="1">
    <location>
        <begin position="114"/>
        <end position="126"/>
    </location>
</feature>
<dbReference type="EMBL" id="JQGA01000203">
    <property type="protein sequence ID" value="KGO77301.1"/>
    <property type="molecule type" value="Genomic_DNA"/>
</dbReference>
<protein>
    <submittedName>
        <fullName evidence="2">Uncharacterized protein</fullName>
    </submittedName>
</protein>
<dbReference type="OrthoDB" id="4368793at2759"/>
<evidence type="ECO:0000313" key="3">
    <source>
        <dbReference type="Proteomes" id="UP000030104"/>
    </source>
</evidence>
<dbReference type="HOGENOM" id="CLU_142992_0_0_1"/>
<evidence type="ECO:0000256" key="1">
    <source>
        <dbReference type="SAM" id="MobiDB-lite"/>
    </source>
</evidence>
<reference evidence="2 3" key="1">
    <citation type="journal article" date="2015" name="Mol. Plant Microbe Interact.">
        <title>Genome, transcriptome, and functional analyses of Penicillium expansum provide new insights into secondary metabolism and pathogenicity.</title>
        <authorList>
            <person name="Ballester A.R."/>
            <person name="Marcet-Houben M."/>
            <person name="Levin E."/>
            <person name="Sela N."/>
            <person name="Selma-Lazaro C."/>
            <person name="Carmona L."/>
            <person name="Wisniewski M."/>
            <person name="Droby S."/>
            <person name="Gonzalez-Candelas L."/>
            <person name="Gabaldon T."/>
        </authorList>
    </citation>
    <scope>NUCLEOTIDE SEQUENCE [LARGE SCALE GENOMIC DNA]</scope>
    <source>
        <strain evidence="2 3">PHI-1</strain>
    </source>
</reference>
<keyword evidence="3" id="KW-1185">Reference proteome</keyword>
<name>A0A0A2LDM9_PENIT</name>
<feature type="region of interest" description="Disordered" evidence="1">
    <location>
        <begin position="113"/>
        <end position="155"/>
    </location>
</feature>
<comment type="caution">
    <text evidence="2">The sequence shown here is derived from an EMBL/GenBank/DDBJ whole genome shotgun (WGS) entry which is preliminary data.</text>
</comment>
<dbReference type="OMA" id="AVQWYKS"/>
<feature type="compositionally biased region" description="Acidic residues" evidence="1">
    <location>
        <begin position="138"/>
        <end position="155"/>
    </location>
</feature>
<feature type="compositionally biased region" description="Basic and acidic residues" evidence="1">
    <location>
        <begin position="127"/>
        <end position="137"/>
    </location>
</feature>
<proteinExistence type="predicted"/>
<dbReference type="PhylomeDB" id="A0A0A2LDM9"/>
<organism evidence="2 3">
    <name type="scientific">Penicillium italicum</name>
    <name type="common">Blue mold</name>
    <dbReference type="NCBI Taxonomy" id="40296"/>
    <lineage>
        <taxon>Eukaryota</taxon>
        <taxon>Fungi</taxon>
        <taxon>Dikarya</taxon>
        <taxon>Ascomycota</taxon>
        <taxon>Pezizomycotina</taxon>
        <taxon>Eurotiomycetes</taxon>
        <taxon>Eurotiomycetidae</taxon>
        <taxon>Eurotiales</taxon>
        <taxon>Aspergillaceae</taxon>
        <taxon>Penicillium</taxon>
    </lineage>
</organism>
<dbReference type="AlphaFoldDB" id="A0A0A2LDM9"/>
<gene>
    <name evidence="2" type="ORF">PITC_092610</name>
</gene>
<accession>A0A0A2LDM9</accession>
<sequence>MSLSDSLLDSYNCPVFLRCCDAYKEYILKTEARELKLPPYTTNPAGQAIVYHGEVFCRVPSCSYKHIAISATNNLRQHLLRHGVQLAANTAGRLTQAKKDAAIKWYNSLFKAEESDDHEDGDEESDGDGHGDGHAKDDDEEYAVDDDEDYDEDDD</sequence>
<dbReference type="Proteomes" id="UP000030104">
    <property type="component" value="Unassembled WGS sequence"/>
</dbReference>